<feature type="transmembrane region" description="Helical" evidence="7">
    <location>
        <begin position="147"/>
        <end position="168"/>
    </location>
</feature>
<dbReference type="InterPro" id="IPR050189">
    <property type="entry name" value="MFS_Efflux_Transporters"/>
</dbReference>
<dbReference type="SUPFAM" id="SSF103473">
    <property type="entry name" value="MFS general substrate transporter"/>
    <property type="match status" value="1"/>
</dbReference>
<name>A0AAT9H8V3_9ACTN</name>
<dbReference type="EMBL" id="AP035768">
    <property type="protein sequence ID" value="BFO13702.1"/>
    <property type="molecule type" value="Genomic_DNA"/>
</dbReference>
<proteinExistence type="predicted"/>
<feature type="transmembrane region" description="Helical" evidence="7">
    <location>
        <begin position="266"/>
        <end position="286"/>
    </location>
</feature>
<reference evidence="9" key="1">
    <citation type="submission" date="2024-06" db="EMBL/GenBank/DDBJ databases">
        <authorList>
            <consortium name="consrtm"/>
            <person name="Uemura M."/>
            <person name="Terahara T."/>
        </authorList>
    </citation>
    <scope>NUCLEOTIDE SEQUENCE</scope>
    <source>
        <strain evidence="9">KM77-8</strain>
    </source>
</reference>
<evidence type="ECO:0000259" key="8">
    <source>
        <dbReference type="PROSITE" id="PS50850"/>
    </source>
</evidence>
<dbReference type="Pfam" id="PF07690">
    <property type="entry name" value="MFS_1"/>
    <property type="match status" value="1"/>
</dbReference>
<accession>A0AAT9H8V3</accession>
<feature type="transmembrane region" description="Helical" evidence="7">
    <location>
        <begin position="21"/>
        <end position="42"/>
    </location>
</feature>
<dbReference type="GO" id="GO:0005886">
    <property type="term" value="C:plasma membrane"/>
    <property type="evidence" value="ECO:0007669"/>
    <property type="project" value="UniProtKB-SubCell"/>
</dbReference>
<sequence>MSGTLPGGPSPEGAPPGGRRALAVWGIGVSVYFVAVIFRTSLGVAGLDAADRFHVNASALSTFSILQLLVYAGMQIPVGLLVDRLGTKRVLGIGVVLFTAGQLGFALSPSYGMALASRALLGCGDAMTFISVLRLGTRWFPARRGPLVAQMAGLAGMAGNLVSTLVIARLLHGVGWTAAFAGSAVAGVVVFVLLVLFLRDHPEGYEPEPVPHRGAAYVRRQIALSWREPGTRLGLWVHFTTQFPAMMFLLLWGMPFLVEAQGLSRAAAGELLTLVVLSNMAFGLVYGQVIARHHEARLPLALGTVGATAVVWAVTLVYPADTAPMWLLVVLCAVLGACGPASMIGFDFARPANPAERQGTASGITNMGGFVASMTTLFAVGVLLDATGDDYGVAFSSVFVLQVVGSVRFCGCGGGRLGRSGSGWSRAGSRPCTCRCRDRCGRRARVGRAARRSPGAVAPTLPTLGFARGRYPHRPAARLPAGSRIAGCVRLGRYREVAQDRRREVRVAFRFQAVRDRLRRHPAAGQADEGFPVEGEGGRGAEGGGRLQGAAALDVDADRAEELHRPVHVDDHGRAARRLRELGDHARQFGQQHVTGDVRAGESRLPGRPRAVRRSCSCAHTVKACRRIDSSSVSSVPSGPRTMVPGARDSFRS</sequence>
<evidence type="ECO:0000256" key="3">
    <source>
        <dbReference type="ARBA" id="ARBA00022692"/>
    </source>
</evidence>
<keyword evidence="4 7" id="KW-1133">Transmembrane helix</keyword>
<feature type="transmembrane region" description="Helical" evidence="7">
    <location>
        <begin position="113"/>
        <end position="135"/>
    </location>
</feature>
<feature type="transmembrane region" description="Helical" evidence="7">
    <location>
        <begin position="391"/>
        <end position="410"/>
    </location>
</feature>
<feature type="transmembrane region" description="Helical" evidence="7">
    <location>
        <begin position="62"/>
        <end position="82"/>
    </location>
</feature>
<dbReference type="PANTHER" id="PTHR43124:SF3">
    <property type="entry name" value="CHLORAMPHENICOL EFFLUX PUMP RV0191"/>
    <property type="match status" value="1"/>
</dbReference>
<organism evidence="9">
    <name type="scientific">Streptomyces haneummycinicus</name>
    <dbReference type="NCBI Taxonomy" id="3074435"/>
    <lineage>
        <taxon>Bacteria</taxon>
        <taxon>Bacillati</taxon>
        <taxon>Actinomycetota</taxon>
        <taxon>Actinomycetes</taxon>
        <taxon>Kitasatosporales</taxon>
        <taxon>Streptomycetaceae</taxon>
        <taxon>Streptomyces</taxon>
    </lineage>
</organism>
<feature type="region of interest" description="Disordered" evidence="6">
    <location>
        <begin position="520"/>
        <end position="546"/>
    </location>
</feature>
<evidence type="ECO:0000256" key="6">
    <source>
        <dbReference type="SAM" id="MobiDB-lite"/>
    </source>
</evidence>
<dbReference type="PANTHER" id="PTHR43124">
    <property type="entry name" value="PURINE EFFLUX PUMP PBUE"/>
    <property type="match status" value="1"/>
</dbReference>
<comment type="subcellular location">
    <subcellularLocation>
        <location evidence="1">Cell membrane</location>
        <topology evidence="1">Multi-pass membrane protein</topology>
    </subcellularLocation>
</comment>
<feature type="transmembrane region" description="Helical" evidence="7">
    <location>
        <begin position="174"/>
        <end position="198"/>
    </location>
</feature>
<dbReference type="InterPro" id="IPR036259">
    <property type="entry name" value="MFS_trans_sf"/>
</dbReference>
<dbReference type="GO" id="GO:0022857">
    <property type="term" value="F:transmembrane transporter activity"/>
    <property type="evidence" value="ECO:0007669"/>
    <property type="project" value="InterPro"/>
</dbReference>
<dbReference type="PROSITE" id="PS50850">
    <property type="entry name" value="MFS"/>
    <property type="match status" value="1"/>
</dbReference>
<evidence type="ECO:0000256" key="1">
    <source>
        <dbReference type="ARBA" id="ARBA00004651"/>
    </source>
</evidence>
<evidence type="ECO:0000313" key="9">
    <source>
        <dbReference type="EMBL" id="BFO13702.1"/>
    </source>
</evidence>
<dbReference type="InterPro" id="IPR011701">
    <property type="entry name" value="MFS"/>
</dbReference>
<feature type="transmembrane region" description="Helical" evidence="7">
    <location>
        <begin position="89"/>
        <end position="107"/>
    </location>
</feature>
<feature type="domain" description="Major facilitator superfamily (MFS) profile" evidence="8">
    <location>
        <begin position="19"/>
        <end position="417"/>
    </location>
</feature>
<keyword evidence="5 7" id="KW-0472">Membrane</keyword>
<keyword evidence="3 7" id="KW-0812">Transmembrane</keyword>
<evidence type="ECO:0000256" key="5">
    <source>
        <dbReference type="ARBA" id="ARBA00023136"/>
    </source>
</evidence>
<dbReference type="AlphaFoldDB" id="A0AAT9H8V3"/>
<feature type="transmembrane region" description="Helical" evidence="7">
    <location>
        <begin position="233"/>
        <end position="254"/>
    </location>
</feature>
<feature type="transmembrane region" description="Helical" evidence="7">
    <location>
        <begin position="298"/>
        <end position="319"/>
    </location>
</feature>
<evidence type="ECO:0000256" key="7">
    <source>
        <dbReference type="SAM" id="Phobius"/>
    </source>
</evidence>
<protein>
    <recommendedName>
        <fullName evidence="8">Major facilitator superfamily (MFS) profile domain-containing protein</fullName>
    </recommendedName>
</protein>
<evidence type="ECO:0000256" key="2">
    <source>
        <dbReference type="ARBA" id="ARBA00022475"/>
    </source>
</evidence>
<feature type="transmembrane region" description="Helical" evidence="7">
    <location>
        <begin position="367"/>
        <end position="385"/>
    </location>
</feature>
<reference evidence="9" key="2">
    <citation type="submission" date="2024-07" db="EMBL/GenBank/DDBJ databases">
        <title>Streptomyces haneummycinica sp. nov., a new antibiotic-producing actinobacterium isolated from marine sediment.</title>
        <authorList>
            <person name="Uemura M."/>
            <person name="Hamada M."/>
            <person name="Hirano S."/>
            <person name="Kobayashi K."/>
            <person name="Ohshiro T."/>
            <person name="Kobayashi T."/>
            <person name="Terahara T."/>
        </authorList>
    </citation>
    <scope>NUCLEOTIDE SEQUENCE</scope>
    <source>
        <strain evidence="9">KM77-8</strain>
    </source>
</reference>
<dbReference type="CDD" id="cd06174">
    <property type="entry name" value="MFS"/>
    <property type="match status" value="1"/>
</dbReference>
<gene>
    <name evidence="9" type="ORF">SHKM778_00900</name>
</gene>
<dbReference type="Gene3D" id="1.20.1250.20">
    <property type="entry name" value="MFS general substrate transporter like domains"/>
    <property type="match status" value="1"/>
</dbReference>
<feature type="region of interest" description="Disordered" evidence="6">
    <location>
        <begin position="628"/>
        <end position="653"/>
    </location>
</feature>
<dbReference type="InterPro" id="IPR020846">
    <property type="entry name" value="MFS_dom"/>
</dbReference>
<feature type="transmembrane region" description="Helical" evidence="7">
    <location>
        <begin position="325"/>
        <end position="346"/>
    </location>
</feature>
<keyword evidence="2" id="KW-1003">Cell membrane</keyword>
<evidence type="ECO:0000256" key="4">
    <source>
        <dbReference type="ARBA" id="ARBA00022989"/>
    </source>
</evidence>